<name>A0A166F6S8_9EURY</name>
<dbReference type="SUPFAM" id="SSF50346">
    <property type="entry name" value="PRC-barrel domain"/>
    <property type="match status" value="1"/>
</dbReference>
<dbReference type="PATRIC" id="fig|47311.3.peg.265"/>
<evidence type="ECO:0000313" key="2">
    <source>
        <dbReference type="EMBL" id="KZX17373.1"/>
    </source>
</evidence>
<evidence type="ECO:0000259" key="1">
    <source>
        <dbReference type="Pfam" id="PF05239"/>
    </source>
</evidence>
<comment type="caution">
    <text evidence="2">The sequence shown here is derived from an EMBL/GenBank/DDBJ whole genome shotgun (WGS) entry which is preliminary data.</text>
</comment>
<dbReference type="InterPro" id="IPR027275">
    <property type="entry name" value="PRC-brl_dom"/>
</dbReference>
<dbReference type="OrthoDB" id="77776at2157"/>
<dbReference type="STRING" id="47311.MBCUT_02410"/>
<feature type="domain" description="PRC-barrel" evidence="1">
    <location>
        <begin position="1"/>
        <end position="69"/>
    </location>
</feature>
<dbReference type="Gene3D" id="2.30.30.240">
    <property type="entry name" value="PRC-barrel domain"/>
    <property type="match status" value="1"/>
</dbReference>
<dbReference type="EMBL" id="LWMW01000044">
    <property type="protein sequence ID" value="KZX17373.1"/>
    <property type="molecule type" value="Genomic_DNA"/>
</dbReference>
<protein>
    <submittedName>
        <fullName evidence="2">PRC-barrel domain protein</fullName>
    </submittedName>
</protein>
<evidence type="ECO:0000313" key="3">
    <source>
        <dbReference type="Proteomes" id="UP000077275"/>
    </source>
</evidence>
<gene>
    <name evidence="2" type="ORF">MBCUT_02410</name>
</gene>
<accession>A0A166F6S8</accession>
<organism evidence="2 3">
    <name type="scientific">Methanobrevibacter cuticularis</name>
    <dbReference type="NCBI Taxonomy" id="47311"/>
    <lineage>
        <taxon>Archaea</taxon>
        <taxon>Methanobacteriati</taxon>
        <taxon>Methanobacteriota</taxon>
        <taxon>Methanomada group</taxon>
        <taxon>Methanobacteria</taxon>
        <taxon>Methanobacteriales</taxon>
        <taxon>Methanobacteriaceae</taxon>
        <taxon>Methanobrevibacter</taxon>
    </lineage>
</organism>
<dbReference type="Proteomes" id="UP000077275">
    <property type="component" value="Unassembled WGS sequence"/>
</dbReference>
<dbReference type="AlphaFoldDB" id="A0A166F6S8"/>
<dbReference type="RefSeq" id="WP_067257764.1">
    <property type="nucleotide sequence ID" value="NZ_LWMW01000044.1"/>
</dbReference>
<keyword evidence="3" id="KW-1185">Reference proteome</keyword>
<reference evidence="2 3" key="1">
    <citation type="submission" date="2016-04" db="EMBL/GenBank/DDBJ databases">
        <title>Genome sequence of Methanobrevibacter cuticularis DSM 11139.</title>
        <authorList>
            <person name="Poehlein A."/>
            <person name="Seedorf H."/>
            <person name="Daniel R."/>
        </authorList>
    </citation>
    <scope>NUCLEOTIDE SEQUENCE [LARGE SCALE GENOMIC DNA]</scope>
    <source>
        <strain evidence="2 3">DSM 11139</strain>
    </source>
</reference>
<sequence length="81" mass="9275">MRIKKLLGMQVLDMDANDIGKVTDVDFNSVNGRIDKIAISLKKNILSHDEVMIHYDNIQSIGDYVLLKINIDRDNKDKTED</sequence>
<proteinExistence type="predicted"/>
<dbReference type="InterPro" id="IPR011033">
    <property type="entry name" value="PRC_barrel-like_sf"/>
</dbReference>
<dbReference type="Pfam" id="PF05239">
    <property type="entry name" value="PRC"/>
    <property type="match status" value="1"/>
</dbReference>